<organism evidence="2 3">
    <name type="scientific">Ciona intestinalis</name>
    <name type="common">Transparent sea squirt</name>
    <name type="synonym">Ascidia intestinalis</name>
    <dbReference type="NCBI Taxonomy" id="7719"/>
    <lineage>
        <taxon>Eukaryota</taxon>
        <taxon>Metazoa</taxon>
        <taxon>Chordata</taxon>
        <taxon>Tunicata</taxon>
        <taxon>Ascidiacea</taxon>
        <taxon>Phlebobranchia</taxon>
        <taxon>Cionidae</taxon>
        <taxon>Ciona</taxon>
    </lineage>
</organism>
<reference evidence="2" key="2">
    <citation type="journal article" date="2008" name="Genome Biol.">
        <title>Improved genome assembly and evidence-based global gene model set for the chordate Ciona intestinalis: new insight into intron and operon populations.</title>
        <authorList>
            <person name="Satou Y."/>
            <person name="Mineta K."/>
            <person name="Ogasawara M."/>
            <person name="Sasakura Y."/>
            <person name="Shoguchi E."/>
            <person name="Ueno K."/>
            <person name="Yamada L."/>
            <person name="Matsumoto J."/>
            <person name="Wasserscheid J."/>
            <person name="Dewar K."/>
            <person name="Wiley G.B."/>
            <person name="Macmil S.L."/>
            <person name="Roe B.A."/>
            <person name="Zeller R.W."/>
            <person name="Hastings K.E."/>
            <person name="Lemaire P."/>
            <person name="Lindquist E."/>
            <person name="Endo T."/>
            <person name="Hotta K."/>
            <person name="Inaba K."/>
        </authorList>
    </citation>
    <scope>NUCLEOTIDE SEQUENCE [LARGE SCALE GENOMIC DNA]</scope>
    <source>
        <strain evidence="2">wild type</strain>
    </source>
</reference>
<dbReference type="EMBL" id="EAAA01001640">
    <property type="status" value="NOT_ANNOTATED_CDS"/>
    <property type="molecule type" value="Genomic_DNA"/>
</dbReference>
<accession>F6X998</accession>
<reference evidence="2" key="3">
    <citation type="submission" date="2025-08" db="UniProtKB">
        <authorList>
            <consortium name="Ensembl"/>
        </authorList>
    </citation>
    <scope>IDENTIFICATION</scope>
</reference>
<feature type="region of interest" description="Disordered" evidence="1">
    <location>
        <begin position="27"/>
        <end position="91"/>
    </location>
</feature>
<feature type="compositionally biased region" description="Basic residues" evidence="1">
    <location>
        <begin position="49"/>
        <end position="60"/>
    </location>
</feature>
<proteinExistence type="predicted"/>
<evidence type="ECO:0000313" key="2">
    <source>
        <dbReference type="Ensembl" id="ENSCINP00000022202.2"/>
    </source>
</evidence>
<dbReference type="Proteomes" id="UP000008144">
    <property type="component" value="Chromosome 3"/>
</dbReference>
<protein>
    <submittedName>
        <fullName evidence="2">Uncharacterized protein</fullName>
    </submittedName>
</protein>
<feature type="compositionally biased region" description="Low complexity" evidence="1">
    <location>
        <begin position="38"/>
        <end position="48"/>
    </location>
</feature>
<evidence type="ECO:0000313" key="3">
    <source>
        <dbReference type="Proteomes" id="UP000008144"/>
    </source>
</evidence>
<dbReference type="InParanoid" id="F6X998"/>
<dbReference type="Ensembl" id="ENSCINT00000022448.2">
    <property type="protein sequence ID" value="ENSCINP00000022202.2"/>
    <property type="gene ID" value="ENSCING00000011662.2"/>
</dbReference>
<dbReference type="AlphaFoldDB" id="F6X998"/>
<dbReference type="HOGENOM" id="CLU_881479_0_0_1"/>
<reference evidence="3" key="1">
    <citation type="journal article" date="2002" name="Science">
        <title>The draft genome of Ciona intestinalis: insights into chordate and vertebrate origins.</title>
        <authorList>
            <person name="Dehal P."/>
            <person name="Satou Y."/>
            <person name="Campbell R.K."/>
            <person name="Chapman J."/>
            <person name="Degnan B."/>
            <person name="De Tomaso A."/>
            <person name="Davidson B."/>
            <person name="Di Gregorio A."/>
            <person name="Gelpke M."/>
            <person name="Goodstein D.M."/>
            <person name="Harafuji N."/>
            <person name="Hastings K.E."/>
            <person name="Ho I."/>
            <person name="Hotta K."/>
            <person name="Huang W."/>
            <person name="Kawashima T."/>
            <person name="Lemaire P."/>
            <person name="Martinez D."/>
            <person name="Meinertzhagen I.A."/>
            <person name="Necula S."/>
            <person name="Nonaka M."/>
            <person name="Putnam N."/>
            <person name="Rash S."/>
            <person name="Saiga H."/>
            <person name="Satake M."/>
            <person name="Terry A."/>
            <person name="Yamada L."/>
            <person name="Wang H.G."/>
            <person name="Awazu S."/>
            <person name="Azumi K."/>
            <person name="Boore J."/>
            <person name="Branno M."/>
            <person name="Chin-Bow S."/>
            <person name="DeSantis R."/>
            <person name="Doyle S."/>
            <person name="Francino P."/>
            <person name="Keys D.N."/>
            <person name="Haga S."/>
            <person name="Hayashi H."/>
            <person name="Hino K."/>
            <person name="Imai K.S."/>
            <person name="Inaba K."/>
            <person name="Kano S."/>
            <person name="Kobayashi K."/>
            <person name="Kobayashi M."/>
            <person name="Lee B.I."/>
            <person name="Makabe K.W."/>
            <person name="Manohar C."/>
            <person name="Matassi G."/>
            <person name="Medina M."/>
            <person name="Mochizuki Y."/>
            <person name="Mount S."/>
            <person name="Morishita T."/>
            <person name="Miura S."/>
            <person name="Nakayama A."/>
            <person name="Nishizaka S."/>
            <person name="Nomoto H."/>
            <person name="Ohta F."/>
            <person name="Oishi K."/>
            <person name="Rigoutsos I."/>
            <person name="Sano M."/>
            <person name="Sasaki A."/>
            <person name="Sasakura Y."/>
            <person name="Shoguchi E."/>
            <person name="Shin-i T."/>
            <person name="Spagnuolo A."/>
            <person name="Stainier D."/>
            <person name="Suzuki M.M."/>
            <person name="Tassy O."/>
            <person name="Takatori N."/>
            <person name="Tokuoka M."/>
            <person name="Yagi K."/>
            <person name="Yoshizaki F."/>
            <person name="Wada S."/>
            <person name="Zhang C."/>
            <person name="Hyatt P.D."/>
            <person name="Larimer F."/>
            <person name="Detter C."/>
            <person name="Doggett N."/>
            <person name="Glavina T."/>
            <person name="Hawkins T."/>
            <person name="Richardson P."/>
            <person name="Lucas S."/>
            <person name="Kohara Y."/>
            <person name="Levine M."/>
            <person name="Satoh N."/>
            <person name="Rokhsar D.S."/>
        </authorList>
    </citation>
    <scope>NUCLEOTIDE SEQUENCE [LARGE SCALE GENOMIC DNA]</scope>
</reference>
<sequence length="316" mass="35785">MDYMKKGGLLYDNADFEASELFHGQPVIRSGKQKKSSKTTNLSTSKSTNKPRKKRGRYHKTIQTPKRNIDDGNSDDDPTFDPNFGFDSDLEEGCRRRKPRLRKRDINVDVKRFDAERGIFYKPNTAEVGGFIILRGQPSVSNVRDVGLNKQSESQQYHSSDDGVLACGLTSTESVKQSLDDDNIDICGGQPVLKPTAFCYEENVHSQNKFVKEKTNEKDEFVAHIGNIVKLYSIASHGGLKIYRKVQELDKLYIKQYNQIGATKNFKETSHIETFVESNYVAVEIQQQTGDVVQLVSPDFNPDLPRKLELSRGIHT</sequence>
<keyword evidence="3" id="KW-1185">Reference proteome</keyword>
<evidence type="ECO:0000256" key="1">
    <source>
        <dbReference type="SAM" id="MobiDB-lite"/>
    </source>
</evidence>
<name>F6X998_CIOIN</name>
<reference evidence="2" key="4">
    <citation type="submission" date="2025-09" db="UniProtKB">
        <authorList>
            <consortium name="Ensembl"/>
        </authorList>
    </citation>
    <scope>IDENTIFICATION</scope>
</reference>